<name>A0AAD5LYK1_PARTN</name>
<protein>
    <recommendedName>
        <fullName evidence="3">Protein kinase domain-containing protein</fullName>
    </recommendedName>
</protein>
<dbReference type="Proteomes" id="UP001196413">
    <property type="component" value="Unassembled WGS sequence"/>
</dbReference>
<dbReference type="InterPro" id="IPR011009">
    <property type="entry name" value="Kinase-like_dom_sf"/>
</dbReference>
<organism evidence="1 2">
    <name type="scientific">Parelaphostrongylus tenuis</name>
    <name type="common">Meningeal worm</name>
    <dbReference type="NCBI Taxonomy" id="148309"/>
    <lineage>
        <taxon>Eukaryota</taxon>
        <taxon>Metazoa</taxon>
        <taxon>Ecdysozoa</taxon>
        <taxon>Nematoda</taxon>
        <taxon>Chromadorea</taxon>
        <taxon>Rhabditida</taxon>
        <taxon>Rhabditina</taxon>
        <taxon>Rhabditomorpha</taxon>
        <taxon>Strongyloidea</taxon>
        <taxon>Metastrongylidae</taxon>
        <taxon>Parelaphostrongylus</taxon>
    </lineage>
</organism>
<evidence type="ECO:0008006" key="3">
    <source>
        <dbReference type="Google" id="ProtNLM"/>
    </source>
</evidence>
<evidence type="ECO:0000313" key="1">
    <source>
        <dbReference type="EMBL" id="KAJ1346713.1"/>
    </source>
</evidence>
<evidence type="ECO:0000313" key="2">
    <source>
        <dbReference type="Proteomes" id="UP001196413"/>
    </source>
</evidence>
<comment type="caution">
    <text evidence="1">The sequence shown here is derived from an EMBL/GenBank/DDBJ whole genome shotgun (WGS) entry which is preliminary data.</text>
</comment>
<proteinExistence type="predicted"/>
<keyword evidence="2" id="KW-1185">Reference proteome</keyword>
<dbReference type="SUPFAM" id="SSF56112">
    <property type="entry name" value="Protein kinase-like (PK-like)"/>
    <property type="match status" value="1"/>
</dbReference>
<dbReference type="AlphaFoldDB" id="A0AAD5LYK1"/>
<dbReference type="EMBL" id="JAHQIW010000211">
    <property type="protein sequence ID" value="KAJ1346713.1"/>
    <property type="molecule type" value="Genomic_DNA"/>
</dbReference>
<sequence length="126" mass="15145">MSKARIKYMMREARLVRNFEHKNIVRLYGVAQRESLRYFYVEWEQSMYEHFVSDSPPKNKASDRHASAELAKEYGQIMRAHSCQKTVKFTSETLRKDRYMAYRYRSPKKPWSSTVIMTILRAIHDT</sequence>
<reference evidence="1" key="1">
    <citation type="submission" date="2021-06" db="EMBL/GenBank/DDBJ databases">
        <title>Parelaphostrongylus tenuis whole genome reference sequence.</title>
        <authorList>
            <person name="Garwood T.J."/>
            <person name="Larsen P.A."/>
            <person name="Fountain-Jones N.M."/>
            <person name="Garbe J.R."/>
            <person name="Macchietto M.G."/>
            <person name="Kania S.A."/>
            <person name="Gerhold R.W."/>
            <person name="Richards J.E."/>
            <person name="Wolf T.M."/>
        </authorList>
    </citation>
    <scope>NUCLEOTIDE SEQUENCE</scope>
    <source>
        <strain evidence="1">MNPRO001-30</strain>
        <tissue evidence="1">Meninges</tissue>
    </source>
</reference>
<dbReference type="Gene3D" id="3.30.200.20">
    <property type="entry name" value="Phosphorylase Kinase, domain 1"/>
    <property type="match status" value="1"/>
</dbReference>
<accession>A0AAD5LYK1</accession>
<gene>
    <name evidence="1" type="ORF">KIN20_001602</name>
</gene>